<comment type="subcellular location">
    <subcellularLocation>
        <location evidence="2">Mitochondrion outer membrane</location>
        <topology evidence="2">Single-pass type IV membrane protein</topology>
        <orientation evidence="2">Cytoplasmic side</orientation>
    </subcellularLocation>
</comment>
<evidence type="ECO:0000256" key="4">
    <source>
        <dbReference type="ARBA" id="ARBA00023002"/>
    </source>
</evidence>
<evidence type="ECO:0000256" key="9">
    <source>
        <dbReference type="PIRSR" id="PIRSR601613-1"/>
    </source>
</evidence>
<evidence type="ECO:0000259" key="11">
    <source>
        <dbReference type="Pfam" id="PF01593"/>
    </source>
</evidence>
<evidence type="ECO:0000256" key="3">
    <source>
        <dbReference type="ARBA" id="ARBA00005995"/>
    </source>
</evidence>
<feature type="binding site" evidence="9">
    <location>
        <position position="14"/>
    </location>
    <ligand>
        <name>FAD</name>
        <dbReference type="ChEBI" id="CHEBI:57692"/>
    </ligand>
</feature>
<feature type="binding site" evidence="9">
    <location>
        <position position="345"/>
    </location>
    <ligand>
        <name>substrate</name>
    </ligand>
</feature>
<evidence type="ECO:0000256" key="2">
    <source>
        <dbReference type="ARBA" id="ARBA00004362"/>
    </source>
</evidence>
<dbReference type="InterPro" id="IPR050703">
    <property type="entry name" value="Flavin_MAO"/>
</dbReference>
<evidence type="ECO:0000313" key="13">
    <source>
        <dbReference type="Proteomes" id="UP000887116"/>
    </source>
</evidence>
<comment type="catalytic activity">
    <reaction evidence="8">
        <text>N-acetylputrescine + O2 + H2O = 4-acetamidobutanal + H2O2 + NH4(+)</text>
        <dbReference type="Rhea" id="RHEA:70283"/>
        <dbReference type="ChEBI" id="CHEBI:7386"/>
        <dbReference type="ChEBI" id="CHEBI:15377"/>
        <dbReference type="ChEBI" id="CHEBI:15379"/>
        <dbReference type="ChEBI" id="CHEBI:16240"/>
        <dbReference type="ChEBI" id="CHEBI:28938"/>
        <dbReference type="ChEBI" id="CHEBI:58263"/>
    </reaction>
    <physiologicalReaction direction="left-to-right" evidence="8">
        <dbReference type="Rhea" id="RHEA:70284"/>
    </physiologicalReaction>
</comment>
<dbReference type="Proteomes" id="UP000887116">
    <property type="component" value="Unassembled WGS sequence"/>
</dbReference>
<organism evidence="12 13">
    <name type="scientific">Trichonephila clavata</name>
    <name type="common">Joro spider</name>
    <name type="synonym">Nephila clavata</name>
    <dbReference type="NCBI Taxonomy" id="2740835"/>
    <lineage>
        <taxon>Eukaryota</taxon>
        <taxon>Metazoa</taxon>
        <taxon>Ecdysozoa</taxon>
        <taxon>Arthropoda</taxon>
        <taxon>Chelicerata</taxon>
        <taxon>Arachnida</taxon>
        <taxon>Araneae</taxon>
        <taxon>Araneomorphae</taxon>
        <taxon>Entelegynae</taxon>
        <taxon>Araneoidea</taxon>
        <taxon>Nephilidae</taxon>
        <taxon>Trichonephila</taxon>
    </lineage>
</organism>
<comment type="function">
    <text evidence="5">Catalyzes the oxidative deamination of primary and some secondary amines such as neurotransmitters, and exogenous amines including the tertiary amine, neurotoxin 1-methyl-4-phenyl-1,2,3,6-tetrahydropyridine (MPTP), with concomitant reduction of oxygen to hydrogen peroxide and participates in the metabolism of neuroactive and vasoactive amines in the central nervous system and peripheral tissues. Preferentially degrades benzylamine and phenylethylamine.</text>
</comment>
<comment type="catalytic activity">
    <reaction evidence="6">
        <text>a secondary aliphatic amine + O2 + H2O = a primary amine + an aldehyde + H2O2</text>
        <dbReference type="Rhea" id="RHEA:26414"/>
        <dbReference type="ChEBI" id="CHEBI:15377"/>
        <dbReference type="ChEBI" id="CHEBI:15379"/>
        <dbReference type="ChEBI" id="CHEBI:16240"/>
        <dbReference type="ChEBI" id="CHEBI:17478"/>
        <dbReference type="ChEBI" id="CHEBI:58855"/>
        <dbReference type="ChEBI" id="CHEBI:65296"/>
        <dbReference type="EC" id="1.4.3.4"/>
    </reaction>
</comment>
<keyword evidence="10" id="KW-0812">Transmembrane</keyword>
<dbReference type="AlphaFoldDB" id="A0A8X6KEG4"/>
<sequence>MTDTDVIIVGAGLSGLSAAKWLKENGIRVIVLEARDRVGGRTLTKRDPSVNYVDLGGAYVGPTQNHIFRVAKDVGVENYKIKEDADLLLYTNGRRIRFRSCDSPKQSIWVDMDIDRVSSLIDKMGEEIPSEAPWKAPHAEVWDTMNFQTFLEKHCWTRDGYSFFKYFANVNTACEPYETSLLSFLWYIKQCGGTKRINTTKNGAQERKFVGGSQQISEKLAEKLGDGTVIKNCAVVGINQESKDHVLVQTLQGKEYKANYVILACPPVIQMKIHFRPSLPPLRNQMVQRMPMGTVMKVILYYKTAFWRAKGLCGSIFIEGGDDYPVYAIMDDSKPDGSYPALIGFISADKARRLVHLTPEERRDMYARSLSEATDCPEAAHPIHYEEKNWMEEEYSGGCYTAVYGPGFFTRYGKALREPVDRLYFAGTETAVRWSGYMDGAIEAGERAAREILCKMGKITADKIWLQEPPFEGDIAEPSKTSFGEEYSLSVSRFFKIMTFSTFVGLAPLAFFLYKMVEIDFL</sequence>
<feature type="transmembrane region" description="Helical" evidence="10">
    <location>
        <begin position="494"/>
        <end position="514"/>
    </location>
</feature>
<dbReference type="Gene3D" id="3.50.50.60">
    <property type="entry name" value="FAD/NAD(P)-binding domain"/>
    <property type="match status" value="1"/>
</dbReference>
<dbReference type="GO" id="GO:0097621">
    <property type="term" value="F:monoamine oxidase activity"/>
    <property type="evidence" value="ECO:0007669"/>
    <property type="project" value="UniProtKB-EC"/>
</dbReference>
<evidence type="ECO:0000256" key="5">
    <source>
        <dbReference type="ARBA" id="ARBA00045409"/>
    </source>
</evidence>
<dbReference type="InterPro" id="IPR002937">
    <property type="entry name" value="Amino_oxidase"/>
</dbReference>
<dbReference type="EC" id="1.4.3.-" evidence="10"/>
<keyword evidence="13" id="KW-1185">Reference proteome</keyword>
<feature type="binding site" evidence="9">
    <location>
        <position position="429"/>
    </location>
    <ligand>
        <name>FAD</name>
        <dbReference type="ChEBI" id="CHEBI:57692"/>
    </ligand>
</feature>
<keyword evidence="10" id="KW-1133">Transmembrane helix</keyword>
<comment type="similarity">
    <text evidence="3 10">Belongs to the flavin monoamine oxidase family.</text>
</comment>
<dbReference type="GO" id="GO:0050660">
    <property type="term" value="F:flavin adenine dinucleotide binding"/>
    <property type="evidence" value="ECO:0007669"/>
    <property type="project" value="TreeGrafter"/>
</dbReference>
<dbReference type="PANTHER" id="PTHR43563:SF1">
    <property type="entry name" value="AMINE OXIDASE [FLAVIN-CONTAINING] B"/>
    <property type="match status" value="1"/>
</dbReference>
<evidence type="ECO:0000256" key="1">
    <source>
        <dbReference type="ARBA" id="ARBA00001974"/>
    </source>
</evidence>
<dbReference type="EMBL" id="BMAO01001121">
    <property type="protein sequence ID" value="GFQ71194.1"/>
    <property type="molecule type" value="Genomic_DNA"/>
</dbReference>
<protein>
    <recommendedName>
        <fullName evidence="10">Amine oxidase</fullName>
        <ecNumber evidence="10">1.4.3.-</ecNumber>
    </recommendedName>
</protein>
<comment type="caution">
    <text evidence="12">The sequence shown here is derived from an EMBL/GenBank/DDBJ whole genome shotgun (WGS) entry which is preliminary data.</text>
</comment>
<keyword evidence="4 10" id="KW-0560">Oxidoreductase</keyword>
<dbReference type="GO" id="GO:0005741">
    <property type="term" value="C:mitochondrial outer membrane"/>
    <property type="evidence" value="ECO:0007669"/>
    <property type="project" value="UniProtKB-SubCell"/>
</dbReference>
<dbReference type="SUPFAM" id="SSF54373">
    <property type="entry name" value="FAD-linked reductases, C-terminal domain"/>
    <property type="match status" value="1"/>
</dbReference>
<feature type="binding site" evidence="9">
    <location>
        <begin position="33"/>
        <end position="34"/>
    </location>
    <ligand>
        <name>FAD</name>
        <dbReference type="ChEBI" id="CHEBI:57692"/>
    </ligand>
</feature>
<evidence type="ECO:0000256" key="6">
    <source>
        <dbReference type="ARBA" id="ARBA00048448"/>
    </source>
</evidence>
<gene>
    <name evidence="12" type="primary">mao</name>
    <name evidence="12" type="ORF">TNCT_379761</name>
</gene>
<dbReference type="Gene3D" id="3.90.660.10">
    <property type="match status" value="1"/>
</dbReference>
<feature type="domain" description="Amine oxidase" evidence="11">
    <location>
        <begin position="13"/>
        <end position="453"/>
    </location>
</feature>
<dbReference type="GO" id="GO:0008131">
    <property type="term" value="F:primary methylamine oxidase activity"/>
    <property type="evidence" value="ECO:0007669"/>
    <property type="project" value="TreeGrafter"/>
</dbReference>
<proteinExistence type="inferred from homology"/>
<dbReference type="SUPFAM" id="SSF51905">
    <property type="entry name" value="FAD/NAD(P)-binding domain"/>
    <property type="match status" value="1"/>
</dbReference>
<dbReference type="InterPro" id="IPR036188">
    <property type="entry name" value="FAD/NAD-bd_sf"/>
</dbReference>
<keyword evidence="10" id="KW-0472">Membrane</keyword>
<comment type="cofactor">
    <cofactor evidence="1 10">
        <name>FAD</name>
        <dbReference type="ChEBI" id="CHEBI:57692"/>
    </cofactor>
</comment>
<dbReference type="PRINTS" id="PR00757">
    <property type="entry name" value="AMINEOXDASEF"/>
</dbReference>
<keyword evidence="10" id="KW-0285">Flavoprotein</keyword>
<dbReference type="OrthoDB" id="7777654at2759"/>
<keyword evidence="10" id="KW-0274">FAD</keyword>
<evidence type="ECO:0000256" key="8">
    <source>
        <dbReference type="ARBA" id="ARBA00049430"/>
    </source>
</evidence>
<accession>A0A8X6KEG4</accession>
<comment type="catalytic activity">
    <reaction evidence="7">
        <text>benzylamine + O2 + H2O = benzaldehyde + H2O2 + NH4(+)</text>
        <dbReference type="Rhea" id="RHEA:59424"/>
        <dbReference type="ChEBI" id="CHEBI:15377"/>
        <dbReference type="ChEBI" id="CHEBI:15379"/>
        <dbReference type="ChEBI" id="CHEBI:16240"/>
        <dbReference type="ChEBI" id="CHEBI:17169"/>
        <dbReference type="ChEBI" id="CHEBI:28938"/>
        <dbReference type="ChEBI" id="CHEBI:225238"/>
    </reaction>
    <physiologicalReaction direction="left-to-right" evidence="7">
        <dbReference type="Rhea" id="RHEA:59425"/>
    </physiologicalReaction>
</comment>
<dbReference type="Gene3D" id="1.10.405.10">
    <property type="entry name" value="Guanine Nucleotide Dissociation Inhibitor, domain 1"/>
    <property type="match status" value="1"/>
</dbReference>
<feature type="binding site" evidence="9">
    <location>
        <position position="235"/>
    </location>
    <ligand>
        <name>FAD</name>
        <dbReference type="ChEBI" id="CHEBI:57692"/>
    </ligand>
</feature>
<name>A0A8X6KEG4_TRICU</name>
<evidence type="ECO:0000256" key="7">
    <source>
        <dbReference type="ARBA" id="ARBA00049354"/>
    </source>
</evidence>
<dbReference type="InterPro" id="IPR001613">
    <property type="entry name" value="Flavin_amine_oxidase"/>
</dbReference>
<evidence type="ECO:0000256" key="10">
    <source>
        <dbReference type="RuleBase" id="RU362067"/>
    </source>
</evidence>
<reference evidence="12" key="1">
    <citation type="submission" date="2020-07" db="EMBL/GenBank/DDBJ databases">
        <title>Multicomponent nature underlies the extraordinary mechanical properties of spider dragline silk.</title>
        <authorList>
            <person name="Kono N."/>
            <person name="Nakamura H."/>
            <person name="Mori M."/>
            <person name="Yoshida Y."/>
            <person name="Ohtoshi R."/>
            <person name="Malay A.D."/>
            <person name="Moran D.A.P."/>
            <person name="Tomita M."/>
            <person name="Numata K."/>
            <person name="Arakawa K."/>
        </authorList>
    </citation>
    <scope>NUCLEOTIDE SEQUENCE</scope>
</reference>
<evidence type="ECO:0000313" key="12">
    <source>
        <dbReference type="EMBL" id="GFQ71194.1"/>
    </source>
</evidence>
<dbReference type="PANTHER" id="PTHR43563">
    <property type="entry name" value="AMINE OXIDASE"/>
    <property type="match status" value="1"/>
</dbReference>
<dbReference type="Pfam" id="PF01593">
    <property type="entry name" value="Amino_oxidase"/>
    <property type="match status" value="1"/>
</dbReference>